<gene>
    <name evidence="2" type="ORF">IAD49_01245</name>
</gene>
<dbReference type="PANTHER" id="PTHR42957">
    <property type="entry name" value="HELICASE MJ1565-RELATED"/>
    <property type="match status" value="1"/>
</dbReference>
<name>A0A9D1HTP7_9BACT</name>
<reference evidence="2" key="1">
    <citation type="submission" date="2020-10" db="EMBL/GenBank/DDBJ databases">
        <authorList>
            <person name="Gilroy R."/>
        </authorList>
    </citation>
    <scope>NUCLEOTIDE SEQUENCE</scope>
    <source>
        <strain evidence="2">CHK197-8231</strain>
    </source>
</reference>
<comment type="caution">
    <text evidence="2">The sequence shown here is derived from an EMBL/GenBank/DDBJ whole genome shotgun (WGS) entry which is preliminary data.</text>
</comment>
<dbReference type="InterPro" id="IPR002789">
    <property type="entry name" value="HerA_central"/>
</dbReference>
<dbReference type="InterPro" id="IPR027417">
    <property type="entry name" value="P-loop_NTPase"/>
</dbReference>
<evidence type="ECO:0000313" key="3">
    <source>
        <dbReference type="Proteomes" id="UP000824087"/>
    </source>
</evidence>
<organism evidence="2 3">
    <name type="scientific">Candidatus Fimihabitans intestinipullorum</name>
    <dbReference type="NCBI Taxonomy" id="2840820"/>
    <lineage>
        <taxon>Bacteria</taxon>
        <taxon>Bacillati</taxon>
        <taxon>Mycoplasmatota</taxon>
        <taxon>Mycoplasmatota incertae sedis</taxon>
        <taxon>Candidatus Fimihabitans</taxon>
    </lineage>
</organism>
<feature type="domain" description="Helicase HerA central" evidence="1">
    <location>
        <begin position="112"/>
        <end position="238"/>
    </location>
</feature>
<protein>
    <submittedName>
        <fullName evidence="2">DUF87 domain-containing protein</fullName>
    </submittedName>
</protein>
<evidence type="ECO:0000313" key="2">
    <source>
        <dbReference type="EMBL" id="HIU22184.1"/>
    </source>
</evidence>
<dbReference type="AlphaFoldDB" id="A0A9D1HTP7"/>
<accession>A0A9D1HTP7</accession>
<dbReference type="Gene3D" id="3.40.50.300">
    <property type="entry name" value="P-loop containing nucleotide triphosphate hydrolases"/>
    <property type="match status" value="2"/>
</dbReference>
<dbReference type="CDD" id="cd01127">
    <property type="entry name" value="TrwB_TraG_TraD_VirD4"/>
    <property type="match status" value="1"/>
</dbReference>
<dbReference type="Pfam" id="PF01935">
    <property type="entry name" value="DUF87"/>
    <property type="match status" value="1"/>
</dbReference>
<evidence type="ECO:0000259" key="1">
    <source>
        <dbReference type="Pfam" id="PF01935"/>
    </source>
</evidence>
<dbReference type="InterPro" id="IPR008571">
    <property type="entry name" value="HerA-like"/>
</dbReference>
<proteinExistence type="predicted"/>
<reference evidence="2" key="2">
    <citation type="journal article" date="2021" name="PeerJ">
        <title>Extensive microbial diversity within the chicken gut microbiome revealed by metagenomics and culture.</title>
        <authorList>
            <person name="Gilroy R."/>
            <person name="Ravi A."/>
            <person name="Getino M."/>
            <person name="Pursley I."/>
            <person name="Horton D.L."/>
            <person name="Alikhan N.F."/>
            <person name="Baker D."/>
            <person name="Gharbi K."/>
            <person name="Hall N."/>
            <person name="Watson M."/>
            <person name="Adriaenssens E.M."/>
            <person name="Foster-Nyarko E."/>
            <person name="Jarju S."/>
            <person name="Secka A."/>
            <person name="Antonio M."/>
            <person name="Oren A."/>
            <person name="Chaudhuri R.R."/>
            <person name="La Ragione R."/>
            <person name="Hildebrand F."/>
            <person name="Pallen M.J."/>
        </authorList>
    </citation>
    <scope>NUCLEOTIDE SEQUENCE</scope>
    <source>
        <strain evidence="2">CHK197-8231</strain>
    </source>
</reference>
<dbReference type="SUPFAM" id="SSF52540">
    <property type="entry name" value="P-loop containing nucleoside triphosphate hydrolases"/>
    <property type="match status" value="1"/>
</dbReference>
<sequence length="591" mass="66856">MLGKIIGMEGNIVLVKLSVDLNTSQNLINLYALMQDTEKISVGEISDIKDGVAYVNLQGEMINNRFVFGVVRKPAFNARVTLVPKENIGTIISVDDYNEKKDLILGESAVYAGQQVAVNINGFFANHFAIFGNTGSGKSCSVARVIQNIFEKKTVVPYRASLFIFDAYGEYHSAFKELYKKAPEVSFKAYTTNPDVGDSEMLRIPLWLLSVDDVAILLGAEKHSQLPIIEKALKLVTIFGREESLVIKHKNDIIARAVLDILSSGRPPAQIRDQVMSVLSYYNTKELNLDSIIYQPGYSRPLKQCLFIDATGKIRDMELLTSFIESFLAEDLELTLPDGTFMYNLKDLKMAFDFALIAEGVLKSEKIFDDVNMLKVRLHSLVNGEYGAYFDYPKFVTKQQYIHELLTAPNGRKAQIVNFNINYVDDRMAKNLTKIYSKLLFDYAKELEQRASFPFHIILEEAHRYVQNDNDINLLGYNIFERITKEGRKYGVILGLISQRPSELSETVISQCNNFLILKMLHPKDVGYIRDMVPNVTDDIIRKIKILQPGSCMAFGNAFKVPVLVKFKMPDPEPSSNSCDVSNIWFIERKA</sequence>
<dbReference type="PANTHER" id="PTHR42957:SF1">
    <property type="entry name" value="HELICASE MJ1565-RELATED"/>
    <property type="match status" value="1"/>
</dbReference>
<dbReference type="Proteomes" id="UP000824087">
    <property type="component" value="Unassembled WGS sequence"/>
</dbReference>
<dbReference type="EMBL" id="DVML01000007">
    <property type="protein sequence ID" value="HIU22184.1"/>
    <property type="molecule type" value="Genomic_DNA"/>
</dbReference>